<comment type="subcellular location">
    <subcellularLocation>
        <location evidence="1">Cell membrane</location>
        <topology evidence="1">Multi-pass membrane protein</topology>
    </subcellularLocation>
</comment>
<gene>
    <name evidence="7" type="ORF">E5167_06995</name>
</gene>
<evidence type="ECO:0000256" key="5">
    <source>
        <dbReference type="ARBA" id="ARBA00023136"/>
    </source>
</evidence>
<dbReference type="GO" id="GO:0005886">
    <property type="term" value="C:plasma membrane"/>
    <property type="evidence" value="ECO:0007669"/>
    <property type="project" value="UniProtKB-SubCell"/>
</dbReference>
<feature type="transmembrane region" description="Helical" evidence="6">
    <location>
        <begin position="93"/>
        <end position="112"/>
    </location>
</feature>
<keyword evidence="4 6" id="KW-1133">Transmembrane helix</keyword>
<dbReference type="AlphaFoldDB" id="A0A4U0EYC3"/>
<proteinExistence type="predicted"/>
<keyword evidence="5 6" id="KW-0472">Membrane</keyword>
<dbReference type="Proteomes" id="UP000307657">
    <property type="component" value="Unassembled WGS sequence"/>
</dbReference>
<keyword evidence="8" id="KW-1185">Reference proteome</keyword>
<feature type="transmembrane region" description="Helical" evidence="6">
    <location>
        <begin position="185"/>
        <end position="207"/>
    </location>
</feature>
<dbReference type="EMBL" id="SUPL01000003">
    <property type="protein sequence ID" value="TJY36404.1"/>
    <property type="molecule type" value="Genomic_DNA"/>
</dbReference>
<dbReference type="Pfam" id="PF01943">
    <property type="entry name" value="Polysacc_synt"/>
    <property type="match status" value="1"/>
</dbReference>
<feature type="transmembrane region" description="Helical" evidence="6">
    <location>
        <begin position="406"/>
        <end position="428"/>
    </location>
</feature>
<feature type="transmembrane region" description="Helical" evidence="6">
    <location>
        <begin position="228"/>
        <end position="253"/>
    </location>
</feature>
<organism evidence="7 8">
    <name type="scientific">Pontimicrobium aquaticum</name>
    <dbReference type="NCBI Taxonomy" id="2565367"/>
    <lineage>
        <taxon>Bacteria</taxon>
        <taxon>Pseudomonadati</taxon>
        <taxon>Bacteroidota</taxon>
        <taxon>Flavobacteriia</taxon>
        <taxon>Flavobacteriales</taxon>
        <taxon>Flavobacteriaceae</taxon>
        <taxon>Pontimicrobium</taxon>
    </lineage>
</organism>
<name>A0A4U0EYC3_9FLAO</name>
<evidence type="ECO:0000256" key="1">
    <source>
        <dbReference type="ARBA" id="ARBA00004651"/>
    </source>
</evidence>
<dbReference type="RefSeq" id="WP_136842498.1">
    <property type="nucleotide sequence ID" value="NZ_SUPL01000003.1"/>
</dbReference>
<protein>
    <submittedName>
        <fullName evidence="7">O-antigen translocase</fullName>
    </submittedName>
</protein>
<dbReference type="PANTHER" id="PTHR30250">
    <property type="entry name" value="PST FAMILY PREDICTED COLANIC ACID TRANSPORTER"/>
    <property type="match status" value="1"/>
</dbReference>
<feature type="transmembrane region" description="Helical" evidence="6">
    <location>
        <begin position="124"/>
        <end position="146"/>
    </location>
</feature>
<keyword evidence="2" id="KW-1003">Cell membrane</keyword>
<feature type="transmembrane region" description="Helical" evidence="6">
    <location>
        <begin position="345"/>
        <end position="367"/>
    </location>
</feature>
<dbReference type="OrthoDB" id="9769862at2"/>
<feature type="transmembrane region" description="Helical" evidence="6">
    <location>
        <begin position="53"/>
        <end position="72"/>
    </location>
</feature>
<evidence type="ECO:0000256" key="4">
    <source>
        <dbReference type="ARBA" id="ARBA00022989"/>
    </source>
</evidence>
<feature type="transmembrane region" description="Helical" evidence="6">
    <location>
        <begin position="379"/>
        <end position="400"/>
    </location>
</feature>
<reference evidence="7 8" key="1">
    <citation type="submission" date="2019-04" db="EMBL/GenBank/DDBJ databases">
        <title>Lacinutrix sp. nov., isolated from marine water.</title>
        <authorList>
            <person name="Kim W."/>
        </authorList>
    </citation>
    <scope>NUCLEOTIDE SEQUENCE [LARGE SCALE GENOMIC DNA]</scope>
    <source>
        <strain evidence="7 8">CAU 1491</strain>
    </source>
</reference>
<evidence type="ECO:0000313" key="7">
    <source>
        <dbReference type="EMBL" id="TJY36404.1"/>
    </source>
</evidence>
<evidence type="ECO:0000256" key="6">
    <source>
        <dbReference type="SAM" id="Phobius"/>
    </source>
</evidence>
<dbReference type="InterPro" id="IPR002797">
    <property type="entry name" value="Polysacc_synth"/>
</dbReference>
<keyword evidence="3 6" id="KW-0812">Transmembrane</keyword>
<dbReference type="InterPro" id="IPR044550">
    <property type="entry name" value="WzxE"/>
</dbReference>
<accession>A0A4U0EYC3</accession>
<feature type="transmembrane region" description="Helical" evidence="6">
    <location>
        <begin position="158"/>
        <end position="179"/>
    </location>
</feature>
<feature type="transmembrane region" description="Helical" evidence="6">
    <location>
        <begin position="273"/>
        <end position="291"/>
    </location>
</feature>
<sequence length="433" mass="49300">MKKLIKYINSKVLVKVAWLHSATVLTKIVSGFLTTKFVAIFIGAEGLALIGNLRSFFTSIQTFATLGLYNGVVKFIGKFKEDASKLSKTISTAYYAGFFATILVSLLCYYNAEALNAFLFSNRYNFTYIIKIMALAVPFYSLNMFCFSIMNGFSKYRILLVINIIGQLMGLAVTLLLIWKDNIDGALISVVISPSLIFLITLVGILNRRSLISQIRVENIDFKWIKKFAPFVLMAIVSGIILPLVMIAIRNYIITSQGMNSAGYWEAMNRISTYYLMFVNSLMTLYFLPRFTEIKDKKEFKAEVLGFYKNIAPVFGLGLLVIYLLKPFIVLLFLTDDFTPVEQLFGWQLLGDFIKILSVLIAYNFIAKKMFWHFVITELFLVFMTYFTSIYLVDMFGVVGANMAHFISYVMYFIIILLIFSSSIFGVIPEPDE</sequence>
<dbReference type="GO" id="GO:0009246">
    <property type="term" value="P:enterobacterial common antigen biosynthetic process"/>
    <property type="evidence" value="ECO:0007669"/>
    <property type="project" value="InterPro"/>
</dbReference>
<dbReference type="InterPro" id="IPR050833">
    <property type="entry name" value="Poly_Biosynth_Transport"/>
</dbReference>
<evidence type="ECO:0000313" key="8">
    <source>
        <dbReference type="Proteomes" id="UP000307657"/>
    </source>
</evidence>
<comment type="caution">
    <text evidence="7">The sequence shown here is derived from an EMBL/GenBank/DDBJ whole genome shotgun (WGS) entry which is preliminary data.</text>
</comment>
<evidence type="ECO:0000256" key="2">
    <source>
        <dbReference type="ARBA" id="ARBA00022475"/>
    </source>
</evidence>
<dbReference type="CDD" id="cd13125">
    <property type="entry name" value="MATE_like_10"/>
    <property type="match status" value="1"/>
</dbReference>
<feature type="transmembrane region" description="Helical" evidence="6">
    <location>
        <begin position="311"/>
        <end position="333"/>
    </location>
</feature>
<dbReference type="PANTHER" id="PTHR30250:SF30">
    <property type="entry name" value="LIPID III FLIPPASE"/>
    <property type="match status" value="1"/>
</dbReference>
<evidence type="ECO:0000256" key="3">
    <source>
        <dbReference type="ARBA" id="ARBA00022692"/>
    </source>
</evidence>